<feature type="compositionally biased region" description="Acidic residues" evidence="1">
    <location>
        <begin position="193"/>
        <end position="204"/>
    </location>
</feature>
<keyword evidence="3" id="KW-1185">Reference proteome</keyword>
<sequence length="219" mass="23215">MPSDSPSVRIHSPFSDDESESGAASKSISQINASPYTHLGADSDSLISFDTLDPPSSNSSRVSSESDVSTTHASSLPLPPRPAPPKPPPRHRSTIQQSVPVESPSSASSTQSNLVPPPLPSRRPPLAEDHRAAPVRTPARNFSMHLDSDTHAGTSSAPPNLDRKLPAPRLPPPPTRTIAPGDKLPPPRRMPSDESDESGAEEEDLKAKIADTMPDTSRS</sequence>
<dbReference type="AlphaFoldDB" id="A0A4Z0A6U3"/>
<feature type="region of interest" description="Disordered" evidence="1">
    <location>
        <begin position="1"/>
        <end position="219"/>
    </location>
</feature>
<accession>A0A4Z0A6U3</accession>
<name>A0A4Z0A6U3_9AGAM</name>
<feature type="compositionally biased region" description="Pro residues" evidence="1">
    <location>
        <begin position="77"/>
        <end position="87"/>
    </location>
</feature>
<evidence type="ECO:0000256" key="1">
    <source>
        <dbReference type="SAM" id="MobiDB-lite"/>
    </source>
</evidence>
<reference evidence="2 3" key="1">
    <citation type="submission" date="2019-02" db="EMBL/GenBank/DDBJ databases">
        <title>Genome sequencing of the rare red list fungi Hericium alpestre (H. flagellum).</title>
        <authorList>
            <person name="Buettner E."/>
            <person name="Kellner H."/>
        </authorList>
    </citation>
    <scope>NUCLEOTIDE SEQUENCE [LARGE SCALE GENOMIC DNA]</scope>
    <source>
        <strain evidence="2 3">DSM 108284</strain>
    </source>
</reference>
<dbReference type="Proteomes" id="UP000298061">
    <property type="component" value="Unassembled WGS sequence"/>
</dbReference>
<feature type="compositionally biased region" description="Low complexity" evidence="1">
    <location>
        <begin position="56"/>
        <end position="76"/>
    </location>
</feature>
<dbReference type="STRING" id="135208.A0A4Z0A6U3"/>
<gene>
    <name evidence="2" type="ORF">EWM64_g2014</name>
</gene>
<feature type="compositionally biased region" description="Polar residues" evidence="1">
    <location>
        <begin position="22"/>
        <end position="35"/>
    </location>
</feature>
<feature type="compositionally biased region" description="Low complexity" evidence="1">
    <location>
        <begin position="96"/>
        <end position="112"/>
    </location>
</feature>
<proteinExistence type="predicted"/>
<protein>
    <submittedName>
        <fullName evidence="2">Uncharacterized protein</fullName>
    </submittedName>
</protein>
<dbReference type="EMBL" id="SFCI01000153">
    <property type="protein sequence ID" value="TFY81991.1"/>
    <property type="molecule type" value="Genomic_DNA"/>
</dbReference>
<evidence type="ECO:0000313" key="3">
    <source>
        <dbReference type="Proteomes" id="UP000298061"/>
    </source>
</evidence>
<feature type="non-terminal residue" evidence="2">
    <location>
        <position position="219"/>
    </location>
</feature>
<evidence type="ECO:0000313" key="2">
    <source>
        <dbReference type="EMBL" id="TFY81991.1"/>
    </source>
</evidence>
<organism evidence="2 3">
    <name type="scientific">Hericium alpestre</name>
    <dbReference type="NCBI Taxonomy" id="135208"/>
    <lineage>
        <taxon>Eukaryota</taxon>
        <taxon>Fungi</taxon>
        <taxon>Dikarya</taxon>
        <taxon>Basidiomycota</taxon>
        <taxon>Agaricomycotina</taxon>
        <taxon>Agaricomycetes</taxon>
        <taxon>Russulales</taxon>
        <taxon>Hericiaceae</taxon>
        <taxon>Hericium</taxon>
    </lineage>
</organism>
<comment type="caution">
    <text evidence="2">The sequence shown here is derived from an EMBL/GenBank/DDBJ whole genome shotgun (WGS) entry which is preliminary data.</text>
</comment>